<dbReference type="EMBL" id="FXZK01000001">
    <property type="protein sequence ID" value="SMY06248.1"/>
    <property type="molecule type" value="Genomic_DNA"/>
</dbReference>
<dbReference type="AlphaFoldDB" id="A0A238L9A6"/>
<feature type="transmembrane region" description="Helical" evidence="1">
    <location>
        <begin position="17"/>
        <end position="37"/>
    </location>
</feature>
<proteinExistence type="predicted"/>
<keyword evidence="1" id="KW-0472">Membrane</keyword>
<reference evidence="2 3" key="1">
    <citation type="submission" date="2017-05" db="EMBL/GenBank/DDBJ databases">
        <authorList>
            <person name="Song R."/>
            <person name="Chenine A.L."/>
            <person name="Ruprecht R.M."/>
        </authorList>
    </citation>
    <scope>NUCLEOTIDE SEQUENCE [LARGE SCALE GENOMIC DNA]</scope>
    <source>
        <strain evidence="2 3">CECT 8899</strain>
    </source>
</reference>
<protein>
    <submittedName>
        <fullName evidence="2">Uncharacterized protein</fullName>
    </submittedName>
</protein>
<keyword evidence="1" id="KW-0812">Transmembrane</keyword>
<dbReference type="RefSeq" id="WP_093990446.1">
    <property type="nucleotide sequence ID" value="NZ_FXZK01000001.1"/>
</dbReference>
<accession>A0A238L9A6</accession>
<evidence type="ECO:0000313" key="2">
    <source>
        <dbReference type="EMBL" id="SMY06248.1"/>
    </source>
</evidence>
<organism evidence="2 3">
    <name type="scientific">Flavimaricola marinus</name>
    <dbReference type="NCBI Taxonomy" id="1819565"/>
    <lineage>
        <taxon>Bacteria</taxon>
        <taxon>Pseudomonadati</taxon>
        <taxon>Pseudomonadota</taxon>
        <taxon>Alphaproteobacteria</taxon>
        <taxon>Rhodobacterales</taxon>
        <taxon>Paracoccaceae</taxon>
        <taxon>Flavimaricola</taxon>
    </lineage>
</organism>
<gene>
    <name evidence="2" type="ORF">LOM8899_00371</name>
</gene>
<evidence type="ECO:0000313" key="3">
    <source>
        <dbReference type="Proteomes" id="UP000201613"/>
    </source>
</evidence>
<feature type="transmembrane region" description="Helical" evidence="1">
    <location>
        <begin position="49"/>
        <end position="70"/>
    </location>
</feature>
<name>A0A238L9A6_9RHOB</name>
<evidence type="ECO:0000256" key="1">
    <source>
        <dbReference type="SAM" id="Phobius"/>
    </source>
</evidence>
<keyword evidence="3" id="KW-1185">Reference proteome</keyword>
<keyword evidence="1" id="KW-1133">Transmembrane helix</keyword>
<sequence>MKPLVALVQKALGVGPLPYLALALAIIVAGVILQMRFPTAENLAGGRSIFGLMAQIGGGVGLFGLLTLSFNGNGNGGEAIPHDVPTSAVEARMDVVPGRIKPARPGASGPQSAAAGRLPALKSSPAAKMGLRMARQFGTRMLTQALRRKA</sequence>
<dbReference type="Proteomes" id="UP000201613">
    <property type="component" value="Unassembled WGS sequence"/>
</dbReference>